<protein>
    <submittedName>
        <fullName evidence="2">Gliding motility-associated C-terminal domain-containing protein</fullName>
    </submittedName>
</protein>
<organism evidence="2 3">
    <name type="scientific">Olleya namhaensis</name>
    <dbReference type="NCBI Taxonomy" id="1144750"/>
    <lineage>
        <taxon>Bacteria</taxon>
        <taxon>Pseudomonadati</taxon>
        <taxon>Bacteroidota</taxon>
        <taxon>Flavobacteriia</taxon>
        <taxon>Flavobacteriales</taxon>
        <taxon>Flavobacteriaceae</taxon>
    </lineage>
</organism>
<dbReference type="NCBIfam" id="TIGR04131">
    <property type="entry name" value="Bac_Flav_CTERM"/>
    <property type="match status" value="1"/>
</dbReference>
<accession>A0A1I3N748</accession>
<dbReference type="Proteomes" id="UP000199559">
    <property type="component" value="Unassembled WGS sequence"/>
</dbReference>
<dbReference type="EMBL" id="FORM01000004">
    <property type="protein sequence ID" value="SFJ05019.1"/>
    <property type="molecule type" value="Genomic_DNA"/>
</dbReference>
<dbReference type="Pfam" id="PF13585">
    <property type="entry name" value="CHU_C"/>
    <property type="match status" value="1"/>
</dbReference>
<feature type="signal peptide" evidence="1">
    <location>
        <begin position="1"/>
        <end position="20"/>
    </location>
</feature>
<reference evidence="3" key="1">
    <citation type="submission" date="2016-10" db="EMBL/GenBank/DDBJ databases">
        <authorList>
            <person name="Varghese N."/>
            <person name="Submissions S."/>
        </authorList>
    </citation>
    <scope>NUCLEOTIDE SEQUENCE [LARGE SCALE GENOMIC DNA]</scope>
    <source>
        <strain evidence="3">DSM 28881</strain>
    </source>
</reference>
<gene>
    <name evidence="2" type="ORF">SAMN05443431_10439</name>
</gene>
<keyword evidence="3" id="KW-1185">Reference proteome</keyword>
<dbReference type="RefSeq" id="WP_090839044.1">
    <property type="nucleotide sequence ID" value="NZ_FORM01000004.1"/>
</dbReference>
<feature type="chain" id="PRO_5011549738" evidence="1">
    <location>
        <begin position="21"/>
        <end position="612"/>
    </location>
</feature>
<name>A0A1I3N748_9FLAO</name>
<dbReference type="STRING" id="1144750.SAMN05443431_10439"/>
<evidence type="ECO:0000313" key="2">
    <source>
        <dbReference type="EMBL" id="SFJ05019.1"/>
    </source>
</evidence>
<keyword evidence="1" id="KW-0732">Signal</keyword>
<dbReference type="InterPro" id="IPR026341">
    <property type="entry name" value="T9SS_type_B"/>
</dbReference>
<evidence type="ECO:0000313" key="3">
    <source>
        <dbReference type="Proteomes" id="UP000199559"/>
    </source>
</evidence>
<proteinExistence type="predicted"/>
<dbReference type="AlphaFoldDB" id="A0A1I3N748"/>
<evidence type="ECO:0000256" key="1">
    <source>
        <dbReference type="SAM" id="SignalP"/>
    </source>
</evidence>
<sequence length="612" mass="68061">MKQLYFAFLCLLLCFKQAHAQDITLFQQFNGRYDYTAIGNTLNQAENNLSQSFCEILPSSQATLNLPTNTSITAAYLFWSGSGPGDTTVTLNTTAIVAEDTYTVNYNEGTTNQLTYFASYADVTGQIITEGDGTYVFSDLDIADVLANTPGYCENRTNYAGWSLYVIYQDDTLPLNQINLFLGLEIINGDVQDKTIVLENINVLDNNNAKIGFLAWEGDNALNYGESLSINGNTLSNPPLNLADNAFNGTNSFTNATDFYNVDLDVYNIENNIQIGDTEVTINLTTGATDTNGIFRADLIIINNIITVLNSQLPDATIMVNTYNVSCASRLVTIDYTVFNTNSTDILSANTPIAFFIDTLLVAQSQTTNDIPIDGNETSQITIQIPDNVPDNFNIQLAIDNNGNNEGIITETNEENNTTNQAITLIAFPETIIIDSLLECNQGYNSAIFDLTQALSQINQSQYSNFLFYETLDDITSNTAITNPNNYIANTTPQNIFIKAETDQCFDIYTFQLVTQNCPPYIPQGFSPNQDSINDYFNIQGLYSIFENHDLLIYNRYGTLVFKGNDNTKWYGQINQGLTNHGKTVPVGTYFYVLHLKDPNYPTKTGWVYVNY</sequence>